<dbReference type="KEGG" id="ncb:C0V82_14855"/>
<keyword evidence="4" id="KW-1003">Cell membrane</keyword>
<evidence type="ECO:0000256" key="2">
    <source>
        <dbReference type="ARBA" id="ARBA00004651"/>
    </source>
</evidence>
<evidence type="ECO:0000256" key="7">
    <source>
        <dbReference type="ARBA" id="ARBA00022989"/>
    </source>
</evidence>
<dbReference type="SUPFAM" id="SSF55874">
    <property type="entry name" value="ATPase domain of HSP90 chaperone/DNA topoisomerase II/histidine kinase"/>
    <property type="match status" value="1"/>
</dbReference>
<reference evidence="9 10" key="1">
    <citation type="submission" date="2017-12" db="EMBL/GenBank/DDBJ databases">
        <title>Genomes of bacteria within cyanobacterial aggregates.</title>
        <authorList>
            <person name="Cai H."/>
        </authorList>
    </citation>
    <scope>NUCLEOTIDE SEQUENCE [LARGE SCALE GENOMIC DNA]</scope>
    <source>
        <strain evidence="9 10">TH16</strain>
    </source>
</reference>
<dbReference type="Pfam" id="PF02518">
    <property type="entry name" value="HATPase_c"/>
    <property type="match status" value="1"/>
</dbReference>
<dbReference type="AlphaFoldDB" id="A0A2K9NE06"/>
<keyword evidence="7" id="KW-1133">Transmembrane helix</keyword>
<evidence type="ECO:0000256" key="5">
    <source>
        <dbReference type="ARBA" id="ARBA00022553"/>
    </source>
</evidence>
<gene>
    <name evidence="9" type="ORF">C0V82_14855</name>
</gene>
<dbReference type="PRINTS" id="PR00344">
    <property type="entry name" value="BCTRLSENSOR"/>
</dbReference>
<evidence type="ECO:0000256" key="3">
    <source>
        <dbReference type="ARBA" id="ARBA00012438"/>
    </source>
</evidence>
<dbReference type="RefSeq" id="WP_102112979.1">
    <property type="nucleotide sequence ID" value="NZ_BMGN01000005.1"/>
</dbReference>
<dbReference type="InterPro" id="IPR007895">
    <property type="entry name" value="MASE1"/>
</dbReference>
<evidence type="ECO:0000256" key="6">
    <source>
        <dbReference type="ARBA" id="ARBA00022692"/>
    </source>
</evidence>
<dbReference type="InterPro" id="IPR004358">
    <property type="entry name" value="Sig_transdc_His_kin-like_C"/>
</dbReference>
<dbReference type="GO" id="GO:0005886">
    <property type="term" value="C:plasma membrane"/>
    <property type="evidence" value="ECO:0007669"/>
    <property type="project" value="UniProtKB-SubCell"/>
</dbReference>
<dbReference type="Proteomes" id="UP000234752">
    <property type="component" value="Chromosome eg_1"/>
</dbReference>
<evidence type="ECO:0000313" key="9">
    <source>
        <dbReference type="EMBL" id="AUN31373.1"/>
    </source>
</evidence>
<dbReference type="GO" id="GO:0000155">
    <property type="term" value="F:phosphorelay sensor kinase activity"/>
    <property type="evidence" value="ECO:0007669"/>
    <property type="project" value="InterPro"/>
</dbReference>
<dbReference type="SMART" id="SM00387">
    <property type="entry name" value="HATPase_c"/>
    <property type="match status" value="1"/>
</dbReference>
<comment type="subcellular location">
    <subcellularLocation>
        <location evidence="2">Cell membrane</location>
        <topology evidence="2">Multi-pass membrane protein</topology>
    </subcellularLocation>
</comment>
<evidence type="ECO:0000256" key="4">
    <source>
        <dbReference type="ARBA" id="ARBA00022475"/>
    </source>
</evidence>
<evidence type="ECO:0000256" key="1">
    <source>
        <dbReference type="ARBA" id="ARBA00000085"/>
    </source>
</evidence>
<dbReference type="EMBL" id="CP025611">
    <property type="protein sequence ID" value="AUN31373.1"/>
    <property type="molecule type" value="Genomic_DNA"/>
</dbReference>
<protein>
    <recommendedName>
        <fullName evidence="3">histidine kinase</fullName>
        <ecNumber evidence="3">2.7.13.3</ecNumber>
    </recommendedName>
</protein>
<dbReference type="InterPro" id="IPR003661">
    <property type="entry name" value="HisK_dim/P_dom"/>
</dbReference>
<dbReference type="OrthoDB" id="7991996at2"/>
<dbReference type="PANTHER" id="PTHR43065:SF47">
    <property type="match status" value="1"/>
</dbReference>
<keyword evidence="8" id="KW-0472">Membrane</keyword>
<dbReference type="PANTHER" id="PTHR43065">
    <property type="entry name" value="SENSOR HISTIDINE KINASE"/>
    <property type="match status" value="1"/>
</dbReference>
<dbReference type="CDD" id="cd00082">
    <property type="entry name" value="HisKA"/>
    <property type="match status" value="1"/>
</dbReference>
<dbReference type="InterPro" id="IPR005467">
    <property type="entry name" value="His_kinase_dom"/>
</dbReference>
<keyword evidence="5" id="KW-0597">Phosphoprotein</keyword>
<accession>A0A2K9NE06</accession>
<keyword evidence="10" id="KW-1185">Reference proteome</keyword>
<keyword evidence="6" id="KW-0812">Transmembrane</keyword>
<dbReference type="Gene3D" id="1.10.287.130">
    <property type="match status" value="1"/>
</dbReference>
<evidence type="ECO:0000256" key="8">
    <source>
        <dbReference type="ARBA" id="ARBA00023136"/>
    </source>
</evidence>
<organism evidence="9 10">
    <name type="scientific">Niveispirillum cyanobacteriorum</name>
    <dbReference type="NCBI Taxonomy" id="1612173"/>
    <lineage>
        <taxon>Bacteria</taxon>
        <taxon>Pseudomonadati</taxon>
        <taxon>Pseudomonadota</taxon>
        <taxon>Alphaproteobacteria</taxon>
        <taxon>Rhodospirillales</taxon>
        <taxon>Azospirillaceae</taxon>
        <taxon>Niveispirillum</taxon>
    </lineage>
</organism>
<dbReference type="InterPro" id="IPR036890">
    <property type="entry name" value="HATPase_C_sf"/>
</dbReference>
<evidence type="ECO:0000313" key="10">
    <source>
        <dbReference type="Proteomes" id="UP000234752"/>
    </source>
</evidence>
<dbReference type="Gene3D" id="3.30.565.10">
    <property type="entry name" value="Histidine kinase-like ATPase, C-terminal domain"/>
    <property type="match status" value="1"/>
</dbReference>
<name>A0A2K9NE06_9PROT</name>
<comment type="catalytic activity">
    <reaction evidence="1">
        <text>ATP + protein L-histidine = ADP + protein N-phospho-L-histidine.</text>
        <dbReference type="EC" id="2.7.13.3"/>
    </reaction>
</comment>
<dbReference type="Pfam" id="PF05231">
    <property type="entry name" value="MASE1"/>
    <property type="match status" value="1"/>
</dbReference>
<dbReference type="PROSITE" id="PS50109">
    <property type="entry name" value="HIS_KIN"/>
    <property type="match status" value="1"/>
</dbReference>
<dbReference type="InterPro" id="IPR003594">
    <property type="entry name" value="HATPase_dom"/>
</dbReference>
<proteinExistence type="predicted"/>
<dbReference type="EC" id="2.7.13.3" evidence="3"/>
<sequence length="590" mass="62824">MAEGLWLLLANLFVALIYAATGWAGMQVPFAGEAVTLIWPPTGIAFAAVWRYGPRLLPGVFLGAFALNLLNFANPVFAISVGLGNCLPALAAWMWLHKVRGPQPLFDGPSGLIAFLSVPVLLTPMLSASAGILSSIAGGADLGEGLASAWVSWWVGDAMGVLLVAPPLILMAAPGAMALLRRRWGTALGLVLAGAALLSGMALVDTLWLREAGRFALFCLILAAGLRLGLLGTSIYTLLVATGLTLLTARGLGPFASTDYHASFATLLAALSILAVAGLALATVMATLRRVMLAERDARHQAEQALTRLCQTQDNLVQAEKMASLGRLVAGIAHEVNTPVGTALAAATRLANDTRGIEQALATGTLRREQMNEYIDATSLAARILQSNMERAARLIESFKHVAVDRTRQDRRRFDLAGYLEEVVISLRPQTRKTPHAIALTGATRLPVDTYPDAVAQLVTNLLVNAVTHAFVDGQTGRIELDLRADEQGWVELRVRDDGKGLAREQLDRVFEPFFTTGRERGGSGLGLYLAYSQVSQKLAGTLIVENSQPDNGTCFLARFPAVAPPASETGEVRPTPPPPIDLAAKRRSA</sequence>